<keyword evidence="2" id="KW-1185">Reference proteome</keyword>
<name>A0A0W0VH51_9GAMM</name>
<dbReference type="PATRIC" id="fig|454.4.peg.2158"/>
<dbReference type="AlphaFoldDB" id="A0A0W0VH51"/>
<evidence type="ECO:0000313" key="2">
    <source>
        <dbReference type="Proteomes" id="UP000054761"/>
    </source>
</evidence>
<dbReference type="STRING" id="454.Lisr_1980"/>
<reference evidence="1 2" key="1">
    <citation type="submission" date="2015-11" db="EMBL/GenBank/DDBJ databases">
        <title>Genomic analysis of 38 Legionella species identifies large and diverse effector repertoires.</title>
        <authorList>
            <person name="Burstein D."/>
            <person name="Amaro F."/>
            <person name="Zusman T."/>
            <person name="Lifshitz Z."/>
            <person name="Cohen O."/>
            <person name="Gilbert J.A."/>
            <person name="Pupko T."/>
            <person name="Shuman H.A."/>
            <person name="Segal G."/>
        </authorList>
    </citation>
    <scope>NUCLEOTIDE SEQUENCE [LARGE SCALE GENOMIC DNA]</scope>
    <source>
        <strain evidence="1 2">Bercovier 4</strain>
    </source>
</reference>
<protein>
    <recommendedName>
        <fullName evidence="3">Protein kinase domain-containing protein</fullName>
    </recommendedName>
</protein>
<gene>
    <name evidence="1" type="ORF">Lisr_1980</name>
</gene>
<dbReference type="OrthoDB" id="4516319at2"/>
<comment type="caution">
    <text evidence="1">The sequence shown here is derived from an EMBL/GenBank/DDBJ whole genome shotgun (WGS) entry which is preliminary data.</text>
</comment>
<evidence type="ECO:0008006" key="3">
    <source>
        <dbReference type="Google" id="ProtNLM"/>
    </source>
</evidence>
<dbReference type="Gene3D" id="1.10.510.10">
    <property type="entry name" value="Transferase(Phosphotransferase) domain 1"/>
    <property type="match status" value="1"/>
</dbReference>
<dbReference type="RefSeq" id="WP_058502301.1">
    <property type="nucleotide sequence ID" value="NZ_CAAAJA010000071.1"/>
</dbReference>
<dbReference type="Proteomes" id="UP000054761">
    <property type="component" value="Unassembled WGS sequence"/>
</dbReference>
<organism evidence="1 2">
    <name type="scientific">Legionella israelensis</name>
    <dbReference type="NCBI Taxonomy" id="454"/>
    <lineage>
        <taxon>Bacteria</taxon>
        <taxon>Pseudomonadati</taxon>
        <taxon>Pseudomonadota</taxon>
        <taxon>Gammaproteobacteria</taxon>
        <taxon>Legionellales</taxon>
        <taxon>Legionellaceae</taxon>
        <taxon>Legionella</taxon>
    </lineage>
</organism>
<evidence type="ECO:0000313" key="1">
    <source>
        <dbReference type="EMBL" id="KTD19418.1"/>
    </source>
</evidence>
<dbReference type="InterPro" id="IPR011009">
    <property type="entry name" value="Kinase-like_dom_sf"/>
</dbReference>
<accession>A0A0W0VH51</accession>
<proteinExistence type="predicted"/>
<dbReference type="SUPFAM" id="SSF56112">
    <property type="entry name" value="Protein kinase-like (PK-like)"/>
    <property type="match status" value="1"/>
</dbReference>
<sequence length="307" mass="35250">MSNKQLQSALSDSTVKHQGIGGSSVEIEVGNVPIFVKKVPISEFELKPNNYMSTANIFNLPMCYQYGIGSAGFGAWRELAAHIMTTNWVITGKCPNFPIMYHWRTIPDSISKEDLSYWDSQENYFANWENNPQIKFRIESLNQAKTSVLLFLEHFPKNLYQHLNEVLTANKSKNDSGKHLKRIRNSFKNVLDFMKANNFLHMDVHFWNALADEENIYLSDFGLSLSKRFDLSTSEKHFFEDNKNYDRCSFSINLLHSVLTSYLGNTNWDQTLNDYLNNKLSVDIPREVKALLSKHAAVAEEKGRATS</sequence>
<dbReference type="EMBL" id="LNYH01000112">
    <property type="protein sequence ID" value="KTD19418.1"/>
    <property type="molecule type" value="Genomic_DNA"/>
</dbReference>